<evidence type="ECO:0000259" key="11">
    <source>
        <dbReference type="Pfam" id="PF03033"/>
    </source>
</evidence>
<evidence type="ECO:0000256" key="4">
    <source>
        <dbReference type="ARBA" id="ARBA00022679"/>
    </source>
</evidence>
<dbReference type="SUPFAM" id="SSF53756">
    <property type="entry name" value="UDP-Glycosyltransferase/glycogen phosphorylase"/>
    <property type="match status" value="1"/>
</dbReference>
<evidence type="ECO:0000256" key="2">
    <source>
        <dbReference type="ARBA" id="ARBA00022618"/>
    </source>
</evidence>
<dbReference type="RefSeq" id="WP_067678022.1">
    <property type="nucleotide sequence ID" value="NZ_CP016591.1"/>
</dbReference>
<keyword evidence="5 10" id="KW-0133">Cell shape</keyword>
<dbReference type="GO" id="GO:0050511">
    <property type="term" value="F:undecaprenyldiphospho-muramoylpentapeptide beta-N-acetylglucosaminyltransferase activity"/>
    <property type="evidence" value="ECO:0007669"/>
    <property type="project" value="UniProtKB-UniRule"/>
</dbReference>
<protein>
    <recommendedName>
        <fullName evidence="10">UDP-N-acetylglucosamine--N-acetylmuramyl-(pentapeptide) pyrophosphoryl-undecaprenol N-acetylglucosamine transferase</fullName>
        <ecNumber evidence="10">2.4.1.227</ecNumber>
    </recommendedName>
    <alternativeName>
        <fullName evidence="10">Undecaprenyl-PP-MurNAc-pentapeptide-UDPGlcNAc GlcNAc transferase</fullName>
    </alternativeName>
</protein>
<dbReference type="PATRIC" id="fig|692370.5.peg.1518"/>
<comment type="similarity">
    <text evidence="10">Belongs to the glycosyltransferase 28 family. MurG subfamily.</text>
</comment>
<dbReference type="GO" id="GO:0051301">
    <property type="term" value="P:cell division"/>
    <property type="evidence" value="ECO:0007669"/>
    <property type="project" value="UniProtKB-KW"/>
</dbReference>
<feature type="binding site" evidence="10">
    <location>
        <position position="196"/>
    </location>
    <ligand>
        <name>UDP-N-acetyl-alpha-D-glucosamine</name>
        <dbReference type="ChEBI" id="CHEBI:57705"/>
    </ligand>
</feature>
<evidence type="ECO:0000256" key="1">
    <source>
        <dbReference type="ARBA" id="ARBA00022475"/>
    </source>
</evidence>
<dbReference type="GO" id="GO:0005886">
    <property type="term" value="C:plasma membrane"/>
    <property type="evidence" value="ECO:0007669"/>
    <property type="project" value="UniProtKB-SubCell"/>
</dbReference>
<dbReference type="KEGG" id="ado:A6F68_01503"/>
<dbReference type="Pfam" id="PF03033">
    <property type="entry name" value="Glyco_transf_28"/>
    <property type="match status" value="1"/>
</dbReference>
<dbReference type="GO" id="GO:0008360">
    <property type="term" value="P:regulation of cell shape"/>
    <property type="evidence" value="ECO:0007669"/>
    <property type="project" value="UniProtKB-KW"/>
</dbReference>
<comment type="function">
    <text evidence="10">Cell wall formation. Catalyzes the transfer of a GlcNAc subunit on undecaprenyl-pyrophosphoryl-MurNAc-pentapeptide (lipid intermediate I) to form undecaprenyl-pyrophosphoryl-MurNAc-(pentapeptide)GlcNAc (lipid intermediate II).</text>
</comment>
<dbReference type="Pfam" id="PF04101">
    <property type="entry name" value="Glyco_tran_28_C"/>
    <property type="match status" value="1"/>
</dbReference>
<proteinExistence type="inferred from homology"/>
<evidence type="ECO:0000256" key="5">
    <source>
        <dbReference type="ARBA" id="ARBA00022960"/>
    </source>
</evidence>
<evidence type="ECO:0000313" key="13">
    <source>
        <dbReference type="EMBL" id="ANY20019.1"/>
    </source>
</evidence>
<dbReference type="GO" id="GO:0071555">
    <property type="term" value="P:cell wall organization"/>
    <property type="evidence" value="ECO:0007669"/>
    <property type="project" value="UniProtKB-KW"/>
</dbReference>
<evidence type="ECO:0000313" key="14">
    <source>
        <dbReference type="Proteomes" id="UP000092932"/>
    </source>
</evidence>
<keyword evidence="1 10" id="KW-1003">Cell membrane</keyword>
<keyword evidence="6 10" id="KW-0573">Peptidoglycan synthesis</keyword>
<feature type="binding site" evidence="10">
    <location>
        <begin position="15"/>
        <end position="17"/>
    </location>
    <ligand>
        <name>UDP-N-acetyl-alpha-D-glucosamine</name>
        <dbReference type="ChEBI" id="CHEBI:57705"/>
    </ligand>
</feature>
<evidence type="ECO:0000256" key="8">
    <source>
        <dbReference type="ARBA" id="ARBA00023306"/>
    </source>
</evidence>
<keyword evidence="2 10" id="KW-0132">Cell division</keyword>
<dbReference type="InterPro" id="IPR006009">
    <property type="entry name" value="GlcNAc_MurG"/>
</dbReference>
<dbReference type="HAMAP" id="MF_00033">
    <property type="entry name" value="MurG"/>
    <property type="match status" value="1"/>
</dbReference>
<dbReference type="PANTHER" id="PTHR21015:SF22">
    <property type="entry name" value="GLYCOSYLTRANSFERASE"/>
    <property type="match status" value="1"/>
</dbReference>
<dbReference type="STRING" id="692370.A6F68_01503"/>
<dbReference type="EC" id="2.4.1.227" evidence="10"/>
<comment type="pathway">
    <text evidence="10">Cell wall biogenesis; peptidoglycan biosynthesis.</text>
</comment>
<evidence type="ECO:0000259" key="12">
    <source>
        <dbReference type="Pfam" id="PF04101"/>
    </source>
</evidence>
<feature type="domain" description="Glycosyl transferase family 28 C-terminal" evidence="12">
    <location>
        <begin position="190"/>
        <end position="318"/>
    </location>
</feature>
<accession>A0A1B2ACY2</accession>
<dbReference type="Gene3D" id="3.40.50.2000">
    <property type="entry name" value="Glycogen Phosphorylase B"/>
    <property type="match status" value="2"/>
</dbReference>
<sequence>MTGASRHYVLAAGGTGGHLIPAFALAAELHARGHHVALVTDERGAKLPGKPDFLPAHVIPASKLGKNPLRWPSGVRAIMDGRAMAMRLYESFQPSAIVGFGGYPVFPALLAAMACEVPSVIHEQNAVLGRVNRFFAGRVDAIATAYPEVARLNPKHAGKVHLVGNPVRAEVLSLRDEPFPAFVEDGLLRVLVTGGSQGARVLSEVVPDGLAMLQPALRQRLQVTQQCRPEDIDAVRARYRSHDIPAELATYFEDMATRLADAHLFIGRAGASTIAELTAVGRPAILVPLPIATDDHQAANCREIVKAGGARMIRQPMSTVGVPEGSSDSANARRRKQSEIFQKLAKDISRQIQAMAQHPETLATAAHGAWNCGRPRAVEDLADLVESFGGAELMDVIRVGGNNARGASQGAVAGQGAARDRA</sequence>
<dbReference type="InterPro" id="IPR004276">
    <property type="entry name" value="GlycoTrans_28_N"/>
</dbReference>
<dbReference type="GO" id="GO:0009252">
    <property type="term" value="P:peptidoglycan biosynthetic process"/>
    <property type="evidence" value="ECO:0007669"/>
    <property type="project" value="UniProtKB-UniRule"/>
</dbReference>
<dbReference type="AlphaFoldDB" id="A0A1B2ACY2"/>
<dbReference type="EMBL" id="CP016591">
    <property type="protein sequence ID" value="ANY20019.1"/>
    <property type="molecule type" value="Genomic_DNA"/>
</dbReference>
<evidence type="ECO:0000256" key="9">
    <source>
        <dbReference type="ARBA" id="ARBA00023316"/>
    </source>
</evidence>
<feature type="binding site" evidence="10">
    <location>
        <position position="125"/>
    </location>
    <ligand>
        <name>UDP-N-acetyl-alpha-D-glucosamine</name>
        <dbReference type="ChEBI" id="CHEBI:57705"/>
    </ligand>
</feature>
<dbReference type="InterPro" id="IPR007235">
    <property type="entry name" value="Glyco_trans_28_C"/>
</dbReference>
<comment type="subcellular location">
    <subcellularLocation>
        <location evidence="10">Cell membrane</location>
        <topology evidence="10">Peripheral membrane protein</topology>
        <orientation evidence="10">Cytoplasmic side</orientation>
    </subcellularLocation>
</comment>
<dbReference type="OrthoDB" id="9808936at2"/>
<keyword evidence="3 10" id="KW-0328">Glycosyltransferase</keyword>
<dbReference type="GO" id="GO:0051991">
    <property type="term" value="F:UDP-N-acetyl-D-glucosamine:N-acetylmuramoyl-L-alanyl-D-glutamyl-meso-2,6-diaminopimelyl-D-alanyl-D-alanine-diphosphoundecaprenol 4-beta-N-acetylglucosaminlytransferase activity"/>
    <property type="evidence" value="ECO:0007669"/>
    <property type="project" value="RHEA"/>
</dbReference>
<feature type="binding site" evidence="10">
    <location>
        <position position="168"/>
    </location>
    <ligand>
        <name>UDP-N-acetyl-alpha-D-glucosamine</name>
        <dbReference type="ChEBI" id="CHEBI:57705"/>
    </ligand>
</feature>
<organism evidence="13 14">
    <name type="scientific">Tsuneonella dongtanensis</name>
    <dbReference type="NCBI Taxonomy" id="692370"/>
    <lineage>
        <taxon>Bacteria</taxon>
        <taxon>Pseudomonadati</taxon>
        <taxon>Pseudomonadota</taxon>
        <taxon>Alphaproteobacteria</taxon>
        <taxon>Sphingomonadales</taxon>
        <taxon>Erythrobacteraceae</taxon>
        <taxon>Tsuneonella</taxon>
    </lineage>
</organism>
<dbReference type="UniPathway" id="UPA00219"/>
<feature type="domain" description="Glycosyltransferase family 28 N-terminal" evidence="11">
    <location>
        <begin position="9"/>
        <end position="143"/>
    </location>
</feature>
<dbReference type="Proteomes" id="UP000092932">
    <property type="component" value="Chromosome"/>
</dbReference>
<name>A0A1B2ACY2_9SPHN</name>
<keyword evidence="8 10" id="KW-0131">Cell cycle</keyword>
<dbReference type="GO" id="GO:0005975">
    <property type="term" value="P:carbohydrate metabolic process"/>
    <property type="evidence" value="ECO:0007669"/>
    <property type="project" value="InterPro"/>
</dbReference>
<comment type="caution">
    <text evidence="10">Lacks conserved residue(s) required for the propagation of feature annotation.</text>
</comment>
<feature type="binding site" evidence="10">
    <location>
        <position position="297"/>
    </location>
    <ligand>
        <name>UDP-N-acetyl-alpha-D-glucosamine</name>
        <dbReference type="ChEBI" id="CHEBI:57705"/>
    </ligand>
</feature>
<reference evidence="13 14" key="1">
    <citation type="submission" date="2016-07" db="EMBL/GenBank/DDBJ databases">
        <title>Complete genome sequence of Altererythrobacter dongtanensis KCTC 22672, a type strain with esterase isolated from tidal flat.</title>
        <authorList>
            <person name="Cheng H."/>
            <person name="Wu Y.-H."/>
            <person name="Zhou P."/>
            <person name="Huo Y.-Y."/>
            <person name="Wang C.-S."/>
            <person name="Xu X.-W."/>
        </authorList>
    </citation>
    <scope>NUCLEOTIDE SEQUENCE [LARGE SCALE GENOMIC DNA]</scope>
    <source>
        <strain evidence="13 14">KCTC 22672</strain>
    </source>
</reference>
<keyword evidence="14" id="KW-1185">Reference proteome</keyword>
<dbReference type="NCBIfam" id="TIGR01133">
    <property type="entry name" value="murG"/>
    <property type="match status" value="1"/>
</dbReference>
<evidence type="ECO:0000256" key="7">
    <source>
        <dbReference type="ARBA" id="ARBA00023136"/>
    </source>
</evidence>
<keyword evidence="9 10" id="KW-0961">Cell wall biogenesis/degradation</keyword>
<keyword evidence="7 10" id="KW-0472">Membrane</keyword>
<gene>
    <name evidence="10 13" type="primary">murG</name>
    <name evidence="13" type="ORF">A6F68_01503</name>
</gene>
<keyword evidence="4 10" id="KW-0808">Transferase</keyword>
<dbReference type="PANTHER" id="PTHR21015">
    <property type="entry name" value="UDP-N-ACETYLGLUCOSAMINE--N-ACETYLMURAMYL-(PENTAPEPTIDE) PYROPHOSPHORYL-UNDECAPRENOL N-ACETYLGLUCOSAMINE TRANSFERASE 1"/>
    <property type="match status" value="1"/>
</dbReference>
<comment type="catalytic activity">
    <reaction evidence="10">
        <text>di-trans,octa-cis-undecaprenyl diphospho-N-acetyl-alpha-D-muramoyl-L-alanyl-D-glutamyl-meso-2,6-diaminopimeloyl-D-alanyl-D-alanine + UDP-N-acetyl-alpha-D-glucosamine = di-trans,octa-cis-undecaprenyl diphospho-[N-acetyl-alpha-D-glucosaminyl-(1-&gt;4)]-N-acetyl-alpha-D-muramoyl-L-alanyl-D-glutamyl-meso-2,6-diaminopimeloyl-D-alanyl-D-alanine + UDP + H(+)</text>
        <dbReference type="Rhea" id="RHEA:31227"/>
        <dbReference type="ChEBI" id="CHEBI:15378"/>
        <dbReference type="ChEBI" id="CHEBI:57705"/>
        <dbReference type="ChEBI" id="CHEBI:58223"/>
        <dbReference type="ChEBI" id="CHEBI:61387"/>
        <dbReference type="ChEBI" id="CHEBI:61388"/>
        <dbReference type="EC" id="2.4.1.227"/>
    </reaction>
</comment>
<evidence type="ECO:0000256" key="3">
    <source>
        <dbReference type="ARBA" id="ARBA00022676"/>
    </source>
</evidence>
<evidence type="ECO:0000256" key="10">
    <source>
        <dbReference type="HAMAP-Rule" id="MF_00033"/>
    </source>
</evidence>
<evidence type="ECO:0000256" key="6">
    <source>
        <dbReference type="ARBA" id="ARBA00022984"/>
    </source>
</evidence>
<dbReference type="CDD" id="cd03785">
    <property type="entry name" value="GT28_MurG"/>
    <property type="match status" value="1"/>
</dbReference>